<dbReference type="Proteomes" id="UP001172680">
    <property type="component" value="Unassembled WGS sequence"/>
</dbReference>
<sequence length="1184" mass="133158">MTWHGRLVFRIYGDICTITGPEPQAAHLAAYISDPSERIDENPKWVETLRHFDIREAFGLLYEHVTLRSYAEIRYFNGRPEGYGGGSPFSMGLNGLATRNTASYVKSWKLLGDWRESDLDDFTKGRVPDNSMMLNIVIRAAMDKMTCLESFGWELNTKPLSTIYQGLATRHTLTSLTLTFPSTRIPRPTVLIPPMPNLRAFKVLNIDPLCYPDDISLLLLHSKNLESLTLNWSPRMRDEGETSVNLHSYFGRCIAAGHIIPVKYLSFSNVFSQHDVDMEQIFRFETMRSVTFINCVGGEDPMTVFLDNSWRMKEPGVIPTQLKMIRGDILDRTHAGMLSRFNGLEELYLVNATRQRHNSRSASMTPMRTSAAASPITRSPSTKETSQESVQVAADYLAAITSHHGHSMRRLLLSDQWRLGHDVVSRLLTACPNLEQLGVSLDGKGPEQLRSLFPLVPKLYALRILIGFEDIQMGQLAAMNDSLHEMLLGHELWRPEYKNLRYIGLGDLVFECGKVSHADAMATAKGSRPALIRQIKRVPQEEAKKIEIWVLPLTFEPLPLGTIKPRGWLRHQLRLEADGLAGHMHSFYHYVAQSPWLGGSAEYSGLNEGFPYWFNGIVPLAYGLDDARLKHQVKEAVDYVLAHQAEDGWIGPENGTARNFWARYPVFLGLIGLVEADAEVYQERVLSALEKFMRLMNQMLKDDYRGYLYHEGDELPEFDFTWGRVRVADITISLQWMYEKHPSDIGPLLLENMQFLLDGAIDWAYWFSEDMFIKQDLNTLPEDVAVGNPLFPYVHAVNAGQGLKTGAVLRRFSHNNTLLESTRRGVNWTFTYHGSASGTVLGDERLAGLGPFYGSETCTVVETMYSMSYLYQALGDGSFADRAESLAFNELPVHMTPDWWARQYVTQPNQPFSQKLADKPFWNTNEWSQTYGLEVNYPCCTVNFPQGLPKFLSNSFVRVGANGLAHAFLSPAALTTTLPSGTQLTVNCTTDYPFSNTLIYTITASAAFEFHLRVPTWAIVETSISSRTSGPCAETVLEPRANDTVAVHYSALLYALEIGSRNTSTAPKDFRTNEPFANTTFPEQARDYEIANTTAWNIAIDPTTLVFHAAEGELGNPFEPGMPPSWFTVKGCEIEWGFWKGVPDAPPPKEKRKCVGEVREVRLVPLGGAKLHMVDLPTIDLAGT</sequence>
<accession>A0ACC2YU31</accession>
<organism evidence="1 2">
    <name type="scientific">Coniosporium tulheliwenetii</name>
    <dbReference type="NCBI Taxonomy" id="3383036"/>
    <lineage>
        <taxon>Eukaryota</taxon>
        <taxon>Fungi</taxon>
        <taxon>Dikarya</taxon>
        <taxon>Ascomycota</taxon>
        <taxon>Pezizomycotina</taxon>
        <taxon>Dothideomycetes</taxon>
        <taxon>Dothideomycetes incertae sedis</taxon>
        <taxon>Coniosporium</taxon>
    </lineage>
</organism>
<dbReference type="EMBL" id="JAPDRP010000020">
    <property type="protein sequence ID" value="KAJ9638858.1"/>
    <property type="molecule type" value="Genomic_DNA"/>
</dbReference>
<keyword evidence="2" id="KW-1185">Reference proteome</keyword>
<name>A0ACC2YU31_9PEZI</name>
<protein>
    <submittedName>
        <fullName evidence="1">Uncharacterized protein</fullName>
    </submittedName>
</protein>
<gene>
    <name evidence="1" type="ORF">H2199_006718</name>
</gene>
<reference evidence="1" key="1">
    <citation type="submission" date="2022-10" db="EMBL/GenBank/DDBJ databases">
        <title>Culturing micro-colonial fungi from biological soil crusts in the Mojave desert and describing Neophaeococcomyces mojavensis, and introducing the new genera and species Taxawa tesnikishii.</title>
        <authorList>
            <person name="Kurbessoian T."/>
            <person name="Stajich J.E."/>
        </authorList>
    </citation>
    <scope>NUCLEOTIDE SEQUENCE</scope>
    <source>
        <strain evidence="1">JES_115</strain>
    </source>
</reference>
<evidence type="ECO:0000313" key="2">
    <source>
        <dbReference type="Proteomes" id="UP001172680"/>
    </source>
</evidence>
<proteinExistence type="predicted"/>
<comment type="caution">
    <text evidence="1">The sequence shown here is derived from an EMBL/GenBank/DDBJ whole genome shotgun (WGS) entry which is preliminary data.</text>
</comment>
<evidence type="ECO:0000313" key="1">
    <source>
        <dbReference type="EMBL" id="KAJ9638858.1"/>
    </source>
</evidence>